<name>A0ABW4DQL8_9LACO</name>
<keyword evidence="2" id="KW-0805">Transcription regulation</keyword>
<keyword evidence="3" id="KW-0238">DNA-binding</keyword>
<keyword evidence="7" id="KW-1185">Reference proteome</keyword>
<dbReference type="SUPFAM" id="SSF46785">
    <property type="entry name" value="Winged helix' DNA-binding domain"/>
    <property type="match status" value="1"/>
</dbReference>
<dbReference type="SUPFAM" id="SSF53822">
    <property type="entry name" value="Periplasmic binding protein-like I"/>
    <property type="match status" value="1"/>
</dbReference>
<dbReference type="PROSITE" id="PS50949">
    <property type="entry name" value="HTH_GNTR"/>
    <property type="match status" value="1"/>
</dbReference>
<dbReference type="PRINTS" id="PR00035">
    <property type="entry name" value="HTHGNTR"/>
</dbReference>
<dbReference type="InterPro" id="IPR000524">
    <property type="entry name" value="Tscrpt_reg_HTH_GntR"/>
</dbReference>
<evidence type="ECO:0000313" key="6">
    <source>
        <dbReference type="EMBL" id="MFD1466096.1"/>
    </source>
</evidence>
<sequence>MAASTNKYLQIFADLRDQIWAGKYVAGQQLPSENELAKTYRVSRITSKRALQELADTGLVERRQGSGTFMRPGFQIHHHTKQILLVIPFAMEAGLGDYIAGIKSVLTTNDQDLIVIENNHFTLEAPEKLRTQYDGVIFYPQDLATELTTINQLLLAHFPTVLIDQTATGLPVPSVVADNTQGGRLATTTLIDSGHQRIAFLSQTGLTLTLNSSVAQRYFGYLQALSEHDLSGATDPQLAYSLTKDHFKNLLDYVTTQKISAIVCENDILAIQLLDHLQKINVAVPEQLSLIGFDNISKTAISQPQLTTIAQDFHEIGRQAALLLEQRIENPYEPKIAQITVPVELMSRLSIQTMNTEGAK</sequence>
<dbReference type="CDD" id="cd07377">
    <property type="entry name" value="WHTH_GntR"/>
    <property type="match status" value="1"/>
</dbReference>
<protein>
    <submittedName>
        <fullName evidence="6">GntR family transcriptional regulator</fullName>
    </submittedName>
</protein>
<dbReference type="Gene3D" id="1.10.10.10">
    <property type="entry name" value="Winged helix-like DNA-binding domain superfamily/Winged helix DNA-binding domain"/>
    <property type="match status" value="1"/>
</dbReference>
<feature type="domain" description="HTH gntR-type" evidence="5">
    <location>
        <begin position="5"/>
        <end position="73"/>
    </location>
</feature>
<dbReference type="SMART" id="SM00345">
    <property type="entry name" value="HTH_GNTR"/>
    <property type="match status" value="1"/>
</dbReference>
<evidence type="ECO:0000256" key="2">
    <source>
        <dbReference type="ARBA" id="ARBA00023015"/>
    </source>
</evidence>
<evidence type="ECO:0000256" key="4">
    <source>
        <dbReference type="ARBA" id="ARBA00023163"/>
    </source>
</evidence>
<evidence type="ECO:0000259" key="5">
    <source>
        <dbReference type="PROSITE" id="PS50949"/>
    </source>
</evidence>
<dbReference type="InterPro" id="IPR036388">
    <property type="entry name" value="WH-like_DNA-bd_sf"/>
</dbReference>
<dbReference type="Pfam" id="PF00392">
    <property type="entry name" value="GntR"/>
    <property type="match status" value="1"/>
</dbReference>
<evidence type="ECO:0000313" key="7">
    <source>
        <dbReference type="Proteomes" id="UP001597244"/>
    </source>
</evidence>
<gene>
    <name evidence="6" type="ORF">ACFQ4L_08470</name>
</gene>
<dbReference type="EMBL" id="JBHTOF010000095">
    <property type="protein sequence ID" value="MFD1466096.1"/>
    <property type="molecule type" value="Genomic_DNA"/>
</dbReference>
<organism evidence="6 7">
    <name type="scientific">Lapidilactobacillus mulanensis</name>
    <dbReference type="NCBI Taxonomy" id="2485999"/>
    <lineage>
        <taxon>Bacteria</taxon>
        <taxon>Bacillati</taxon>
        <taxon>Bacillota</taxon>
        <taxon>Bacilli</taxon>
        <taxon>Lactobacillales</taxon>
        <taxon>Lactobacillaceae</taxon>
        <taxon>Lapidilactobacillus</taxon>
    </lineage>
</organism>
<keyword evidence="1" id="KW-0678">Repressor</keyword>
<proteinExistence type="predicted"/>
<evidence type="ECO:0000256" key="3">
    <source>
        <dbReference type="ARBA" id="ARBA00023125"/>
    </source>
</evidence>
<comment type="caution">
    <text evidence="6">The sequence shown here is derived from an EMBL/GenBank/DDBJ whole genome shotgun (WGS) entry which is preliminary data.</text>
</comment>
<accession>A0ABW4DQL8</accession>
<keyword evidence="4" id="KW-0804">Transcription</keyword>
<reference evidence="7" key="1">
    <citation type="journal article" date="2019" name="Int. J. Syst. Evol. Microbiol.">
        <title>The Global Catalogue of Microorganisms (GCM) 10K type strain sequencing project: providing services to taxonomists for standard genome sequencing and annotation.</title>
        <authorList>
            <consortium name="The Broad Institute Genomics Platform"/>
            <consortium name="The Broad Institute Genome Sequencing Center for Infectious Disease"/>
            <person name="Wu L."/>
            <person name="Ma J."/>
        </authorList>
    </citation>
    <scope>NUCLEOTIDE SEQUENCE [LARGE SCALE GENOMIC DNA]</scope>
    <source>
        <strain evidence="7">CCM 8951</strain>
    </source>
</reference>
<evidence type="ECO:0000256" key="1">
    <source>
        <dbReference type="ARBA" id="ARBA00022491"/>
    </source>
</evidence>
<dbReference type="Proteomes" id="UP001597244">
    <property type="component" value="Unassembled WGS sequence"/>
</dbReference>
<dbReference type="Gene3D" id="3.40.50.2300">
    <property type="match status" value="2"/>
</dbReference>
<dbReference type="Pfam" id="PF13377">
    <property type="entry name" value="Peripla_BP_3"/>
    <property type="match status" value="1"/>
</dbReference>
<dbReference type="CDD" id="cd06267">
    <property type="entry name" value="PBP1_LacI_sugar_binding-like"/>
    <property type="match status" value="1"/>
</dbReference>
<dbReference type="PANTHER" id="PTHR30146">
    <property type="entry name" value="LACI-RELATED TRANSCRIPTIONAL REPRESSOR"/>
    <property type="match status" value="1"/>
</dbReference>
<dbReference type="InterPro" id="IPR028082">
    <property type="entry name" value="Peripla_BP_I"/>
</dbReference>
<dbReference type="RefSeq" id="WP_164506589.1">
    <property type="nucleotide sequence ID" value="NZ_JBHTOF010000095.1"/>
</dbReference>
<dbReference type="PANTHER" id="PTHR30146:SF95">
    <property type="entry name" value="RIBOSE OPERON REPRESSOR"/>
    <property type="match status" value="1"/>
</dbReference>
<dbReference type="InterPro" id="IPR046335">
    <property type="entry name" value="LacI/GalR-like_sensor"/>
</dbReference>
<dbReference type="InterPro" id="IPR036390">
    <property type="entry name" value="WH_DNA-bd_sf"/>
</dbReference>